<dbReference type="EMBL" id="CP039350">
    <property type="protein sequence ID" value="QCD96471.1"/>
    <property type="molecule type" value="Genomic_DNA"/>
</dbReference>
<proteinExistence type="predicted"/>
<dbReference type="AlphaFoldDB" id="A0A4D6M7W0"/>
<gene>
    <name evidence="1" type="ORF">DEO72_LG6g1175</name>
</gene>
<dbReference type="Proteomes" id="UP000501690">
    <property type="component" value="Linkage Group LG6"/>
</dbReference>
<organism evidence="1 2">
    <name type="scientific">Vigna unguiculata</name>
    <name type="common">Cowpea</name>
    <dbReference type="NCBI Taxonomy" id="3917"/>
    <lineage>
        <taxon>Eukaryota</taxon>
        <taxon>Viridiplantae</taxon>
        <taxon>Streptophyta</taxon>
        <taxon>Embryophyta</taxon>
        <taxon>Tracheophyta</taxon>
        <taxon>Spermatophyta</taxon>
        <taxon>Magnoliopsida</taxon>
        <taxon>eudicotyledons</taxon>
        <taxon>Gunneridae</taxon>
        <taxon>Pentapetalae</taxon>
        <taxon>rosids</taxon>
        <taxon>fabids</taxon>
        <taxon>Fabales</taxon>
        <taxon>Fabaceae</taxon>
        <taxon>Papilionoideae</taxon>
        <taxon>50 kb inversion clade</taxon>
        <taxon>NPAAA clade</taxon>
        <taxon>indigoferoid/millettioid clade</taxon>
        <taxon>Phaseoleae</taxon>
        <taxon>Vigna</taxon>
    </lineage>
</organism>
<protein>
    <submittedName>
        <fullName evidence="1">Uncharacterized protein</fullName>
    </submittedName>
</protein>
<reference evidence="1 2" key="1">
    <citation type="submission" date="2019-04" db="EMBL/GenBank/DDBJ databases">
        <title>An improved genome assembly and genetic linkage map for asparagus bean, Vigna unguiculata ssp. sesquipedialis.</title>
        <authorList>
            <person name="Xia Q."/>
            <person name="Zhang R."/>
            <person name="Dong Y."/>
        </authorList>
    </citation>
    <scope>NUCLEOTIDE SEQUENCE [LARGE SCALE GENOMIC DNA]</scope>
    <source>
        <tissue evidence="1">Leaf</tissue>
    </source>
</reference>
<evidence type="ECO:0000313" key="1">
    <source>
        <dbReference type="EMBL" id="QCD96471.1"/>
    </source>
</evidence>
<name>A0A4D6M7W0_VIGUN</name>
<accession>A0A4D6M7W0</accession>
<evidence type="ECO:0000313" key="2">
    <source>
        <dbReference type="Proteomes" id="UP000501690"/>
    </source>
</evidence>
<sequence length="50" mass="5368">MVDMVGVTGAAMEFAQICSNEDGGCRGCRGRIGYYDGDETMVADTDLLWS</sequence>
<keyword evidence="2" id="KW-1185">Reference proteome</keyword>